<dbReference type="EMBL" id="JAUEDM010000001">
    <property type="protein sequence ID" value="KAK3329870.1"/>
    <property type="molecule type" value="Genomic_DNA"/>
</dbReference>
<feature type="region of interest" description="Disordered" evidence="1">
    <location>
        <begin position="94"/>
        <end position="117"/>
    </location>
</feature>
<dbReference type="AlphaFoldDB" id="A0AAE0MF26"/>
<evidence type="ECO:0000313" key="2">
    <source>
        <dbReference type="EMBL" id="KAK3329870.1"/>
    </source>
</evidence>
<name>A0AAE0MF26_9PEZI</name>
<comment type="caution">
    <text evidence="2">The sequence shown here is derived from an EMBL/GenBank/DDBJ whole genome shotgun (WGS) entry which is preliminary data.</text>
</comment>
<dbReference type="Proteomes" id="UP001283341">
    <property type="component" value="Unassembled WGS sequence"/>
</dbReference>
<evidence type="ECO:0000256" key="1">
    <source>
        <dbReference type="SAM" id="MobiDB-lite"/>
    </source>
</evidence>
<feature type="compositionally biased region" description="Low complexity" evidence="1">
    <location>
        <begin position="104"/>
        <end position="117"/>
    </location>
</feature>
<keyword evidence="3" id="KW-1185">Reference proteome</keyword>
<gene>
    <name evidence="2" type="ORF">B0H66DRAFT_527249</name>
</gene>
<reference evidence="2" key="2">
    <citation type="submission" date="2023-06" db="EMBL/GenBank/DDBJ databases">
        <authorList>
            <consortium name="Lawrence Berkeley National Laboratory"/>
            <person name="Haridas S."/>
            <person name="Hensen N."/>
            <person name="Bonometti L."/>
            <person name="Westerberg I."/>
            <person name="Brannstrom I.O."/>
            <person name="Guillou S."/>
            <person name="Cros-Aarteil S."/>
            <person name="Calhoun S."/>
            <person name="Kuo A."/>
            <person name="Mondo S."/>
            <person name="Pangilinan J."/>
            <person name="Riley R."/>
            <person name="Labutti K."/>
            <person name="Andreopoulos B."/>
            <person name="Lipzen A."/>
            <person name="Chen C."/>
            <person name="Yanf M."/>
            <person name="Daum C."/>
            <person name="Ng V."/>
            <person name="Clum A."/>
            <person name="Steindorff A."/>
            <person name="Ohm R."/>
            <person name="Martin F."/>
            <person name="Silar P."/>
            <person name="Natvig D."/>
            <person name="Lalanne C."/>
            <person name="Gautier V."/>
            <person name="Ament-Velasquez S.L."/>
            <person name="Kruys A."/>
            <person name="Hutchinson M.I."/>
            <person name="Powell A.J."/>
            <person name="Barry K."/>
            <person name="Miller A.N."/>
            <person name="Grigoriev I.V."/>
            <person name="Debuchy R."/>
            <person name="Gladieux P."/>
            <person name="Thoren M.H."/>
            <person name="Johannesson H."/>
        </authorList>
    </citation>
    <scope>NUCLEOTIDE SEQUENCE</scope>
    <source>
        <strain evidence="2">CBS 118394</strain>
    </source>
</reference>
<proteinExistence type="predicted"/>
<accession>A0AAE0MF26</accession>
<reference evidence="2" key="1">
    <citation type="journal article" date="2023" name="Mol. Phylogenet. Evol.">
        <title>Genome-scale phylogeny and comparative genomics of the fungal order Sordariales.</title>
        <authorList>
            <person name="Hensen N."/>
            <person name="Bonometti L."/>
            <person name="Westerberg I."/>
            <person name="Brannstrom I.O."/>
            <person name="Guillou S."/>
            <person name="Cros-Aarteil S."/>
            <person name="Calhoun S."/>
            <person name="Haridas S."/>
            <person name="Kuo A."/>
            <person name="Mondo S."/>
            <person name="Pangilinan J."/>
            <person name="Riley R."/>
            <person name="LaButti K."/>
            <person name="Andreopoulos B."/>
            <person name="Lipzen A."/>
            <person name="Chen C."/>
            <person name="Yan M."/>
            <person name="Daum C."/>
            <person name="Ng V."/>
            <person name="Clum A."/>
            <person name="Steindorff A."/>
            <person name="Ohm R.A."/>
            <person name="Martin F."/>
            <person name="Silar P."/>
            <person name="Natvig D.O."/>
            <person name="Lalanne C."/>
            <person name="Gautier V."/>
            <person name="Ament-Velasquez S.L."/>
            <person name="Kruys A."/>
            <person name="Hutchinson M.I."/>
            <person name="Powell A.J."/>
            <person name="Barry K."/>
            <person name="Miller A.N."/>
            <person name="Grigoriev I.V."/>
            <person name="Debuchy R."/>
            <person name="Gladieux P."/>
            <person name="Hiltunen Thoren M."/>
            <person name="Johannesson H."/>
        </authorList>
    </citation>
    <scope>NUCLEOTIDE SEQUENCE</scope>
    <source>
        <strain evidence="2">CBS 118394</strain>
    </source>
</reference>
<organism evidence="2 3">
    <name type="scientific">Apodospora peruviana</name>
    <dbReference type="NCBI Taxonomy" id="516989"/>
    <lineage>
        <taxon>Eukaryota</taxon>
        <taxon>Fungi</taxon>
        <taxon>Dikarya</taxon>
        <taxon>Ascomycota</taxon>
        <taxon>Pezizomycotina</taxon>
        <taxon>Sordariomycetes</taxon>
        <taxon>Sordariomycetidae</taxon>
        <taxon>Sordariales</taxon>
        <taxon>Lasiosphaeriaceae</taxon>
        <taxon>Apodospora</taxon>
    </lineage>
</organism>
<sequence>MPPSARQVLWDAGKSASHTGHGFWPGGEIAPSMLSVANLTSSEFRAVANLLKWLARMIPSRNKEVMHGIAYYSRSLSTWLGHVEKNRYKMETKDQAPDIKVTKNNSSNNTDDTLLNSTPPREFVIKRATTTSKEKSLGRSLGLLPSSTSSMTPPACPDCESILFLIRMGRDEHPLIETLPTVDVCPEAAGWFQSRWETPEQQRPGTRREKGTQLWSTTVETEKEFNVLVLDRRPIWAQHTLWASMSRKKATPSNKITNKVRITNKQAPKEHVTKLS</sequence>
<evidence type="ECO:0000313" key="3">
    <source>
        <dbReference type="Proteomes" id="UP001283341"/>
    </source>
</evidence>
<protein>
    <submittedName>
        <fullName evidence="2">Uncharacterized protein</fullName>
    </submittedName>
</protein>